<keyword evidence="2 10" id="KW-0813">Transport</keyword>
<evidence type="ECO:0000256" key="14">
    <source>
        <dbReference type="SAM" id="SignalP"/>
    </source>
</evidence>
<dbReference type="PROSITE" id="PS01156">
    <property type="entry name" value="TONB_DEPENDENT_REC_2"/>
    <property type="match status" value="1"/>
</dbReference>
<keyword evidence="4 10" id="KW-0812">Transmembrane</keyword>
<dbReference type="InterPro" id="IPR010917">
    <property type="entry name" value="TonB_rcpt_CS"/>
</dbReference>
<dbReference type="Gene3D" id="2.40.170.20">
    <property type="entry name" value="TonB-dependent receptor, beta-barrel domain"/>
    <property type="match status" value="1"/>
</dbReference>
<dbReference type="InterPro" id="IPR039426">
    <property type="entry name" value="TonB-dep_rcpt-like"/>
</dbReference>
<dbReference type="InterPro" id="IPR000531">
    <property type="entry name" value="Beta-barrel_TonB"/>
</dbReference>
<evidence type="ECO:0000256" key="3">
    <source>
        <dbReference type="ARBA" id="ARBA00022452"/>
    </source>
</evidence>
<keyword evidence="8 10" id="KW-0472">Membrane</keyword>
<comment type="subcellular location">
    <subcellularLocation>
        <location evidence="1 10">Cell outer membrane</location>
        <topology evidence="1 10">Multi-pass membrane protein</topology>
    </subcellularLocation>
</comment>
<dbReference type="PROSITE" id="PS52016">
    <property type="entry name" value="TONB_DEPENDENT_REC_3"/>
    <property type="match status" value="1"/>
</dbReference>
<dbReference type="InterPro" id="IPR012910">
    <property type="entry name" value="Plug_dom"/>
</dbReference>
<evidence type="ECO:0000256" key="13">
    <source>
        <dbReference type="SAM" id="MobiDB-lite"/>
    </source>
</evidence>
<dbReference type="InterPro" id="IPR037066">
    <property type="entry name" value="Plug_dom_sf"/>
</dbReference>
<dbReference type="Proteomes" id="UP000189431">
    <property type="component" value="Unassembled WGS sequence"/>
</dbReference>
<feature type="region of interest" description="Disordered" evidence="13">
    <location>
        <begin position="255"/>
        <end position="274"/>
    </location>
</feature>
<evidence type="ECO:0000313" key="17">
    <source>
        <dbReference type="EMBL" id="OOF34248.1"/>
    </source>
</evidence>
<name>A0ABX3KRU5_SALCS</name>
<dbReference type="PANTHER" id="PTHR30069:SF53">
    <property type="entry name" value="COLICIN I RECEPTOR-RELATED"/>
    <property type="match status" value="1"/>
</dbReference>
<comment type="caution">
    <text evidence="17">The sequence shown here is derived from an EMBL/GenBank/DDBJ whole genome shotgun (WGS) entry which is preliminary data.</text>
</comment>
<dbReference type="CDD" id="cd01347">
    <property type="entry name" value="ligand_gated_channel"/>
    <property type="match status" value="1"/>
</dbReference>
<dbReference type="Gene3D" id="2.170.130.10">
    <property type="entry name" value="TonB-dependent receptor, plug domain"/>
    <property type="match status" value="1"/>
</dbReference>
<reference evidence="18" key="1">
    <citation type="submission" date="2017-01" db="EMBL/GenBank/DDBJ databases">
        <title>Draft genome of the species Salinivibrio costicola subsp. alcaliphilus.</title>
        <authorList>
            <person name="Lopez-Hermoso C."/>
            <person name="De La Haba R."/>
            <person name="Sanchez-Porro C."/>
            <person name="Ventosa A."/>
        </authorList>
    </citation>
    <scope>NUCLEOTIDE SEQUENCE [LARGE SCALE GENOMIC DNA]</scope>
    <source>
        <strain evidence="18">CBH448</strain>
    </source>
</reference>
<evidence type="ECO:0000256" key="12">
    <source>
        <dbReference type="RuleBase" id="RU003357"/>
    </source>
</evidence>
<dbReference type="SUPFAM" id="SSF56935">
    <property type="entry name" value="Porins"/>
    <property type="match status" value="1"/>
</dbReference>
<gene>
    <name evidence="17" type="ORF">BZJ21_06415</name>
</gene>
<keyword evidence="18" id="KW-1185">Reference proteome</keyword>
<dbReference type="Pfam" id="PF07715">
    <property type="entry name" value="Plug"/>
    <property type="match status" value="1"/>
</dbReference>
<feature type="short sequence motif" description="TonB C-terminal box" evidence="11">
    <location>
        <begin position="647"/>
        <end position="664"/>
    </location>
</feature>
<evidence type="ECO:0000256" key="9">
    <source>
        <dbReference type="ARBA" id="ARBA00023237"/>
    </source>
</evidence>
<evidence type="ECO:0000256" key="10">
    <source>
        <dbReference type="PROSITE-ProRule" id="PRU01360"/>
    </source>
</evidence>
<feature type="signal peptide" evidence="14">
    <location>
        <begin position="1"/>
        <end position="24"/>
    </location>
</feature>
<organism evidence="17 18">
    <name type="scientific">Salinivibrio costicola subsp. alcaliphilus</name>
    <dbReference type="NCBI Taxonomy" id="272773"/>
    <lineage>
        <taxon>Bacteria</taxon>
        <taxon>Pseudomonadati</taxon>
        <taxon>Pseudomonadota</taxon>
        <taxon>Gammaproteobacteria</taxon>
        <taxon>Vibrionales</taxon>
        <taxon>Vibrionaceae</taxon>
        <taxon>Salinivibrio</taxon>
    </lineage>
</organism>
<keyword evidence="6" id="KW-0406">Ion transport</keyword>
<feature type="compositionally biased region" description="Polar residues" evidence="13">
    <location>
        <begin position="265"/>
        <end position="274"/>
    </location>
</feature>
<evidence type="ECO:0000256" key="8">
    <source>
        <dbReference type="ARBA" id="ARBA00023136"/>
    </source>
</evidence>
<feature type="compositionally biased region" description="Basic and acidic residues" evidence="13">
    <location>
        <begin position="107"/>
        <end position="116"/>
    </location>
</feature>
<feature type="region of interest" description="Disordered" evidence="13">
    <location>
        <begin position="107"/>
        <end position="126"/>
    </location>
</feature>
<accession>A0ABX3KRU5</accession>
<feature type="domain" description="TonB-dependent receptor plug" evidence="16">
    <location>
        <begin position="47"/>
        <end position="156"/>
    </location>
</feature>
<evidence type="ECO:0000313" key="18">
    <source>
        <dbReference type="Proteomes" id="UP000189431"/>
    </source>
</evidence>
<keyword evidence="5 14" id="KW-0732">Signal</keyword>
<proteinExistence type="inferred from homology"/>
<sequence length="664" mass="73527">MSSCLRPCVLGMVLAGIPLSAIHAAEAVDQNTETMVITASGFEQATAKAPASISVISRDQLEGRYYRDVTDALKRIPGVVVTGGGDTTDISIRGMGSKYTLMLVDGKRTTSRETRPNSDGPGIEQGWLPPLQAIERIEVIRGPMSTLYGSDAIGGVINIITRRNQQEWHGNVQLSTLLQEKRASGDEQSANFYLSGALSDKLGMKVSGQTVQRQEDDITFGYEDKSLRSLSTSLTYDASDFQQWTLDLGASSQERNGQMGKTVPTDDSQCRGNKCENSNNEYRRQSVALGHEGHWTWGWSDSHLQHEQSRNKSREMTINNTEFKTRLIRDFDTHTLTVGGSVTHAELEDFSSNQASSQTEIDNTQAALFVEDEWRVIDPFSVTLGLRVDHDENYDYHASPRLYGVYQLTDSWIVKGGVATGFRSPQLREIAPNWAQVSRGGNIYGNADLEPETSVNSEVSINYQGDTGVSGSLTAFHNDFKDKITRVTCPASTCPPTVYTGKDQDDKKVTKTKPSTTRINVDEAVTQGVEASIFVPVTETLDVSASYTYTDSEQKTGAYKGQPLNQIPQQLAYGEVNWQATERLSPWVSATYRGEEMDPVKGPSSRSNIEPSYTLVDAGMNYQLSDAIELQGAVYNLLDKERDYEDYGYISDERRYWLGMNISF</sequence>
<keyword evidence="7 12" id="KW-0798">TonB box</keyword>
<evidence type="ECO:0000259" key="16">
    <source>
        <dbReference type="Pfam" id="PF07715"/>
    </source>
</evidence>
<dbReference type="InterPro" id="IPR036942">
    <property type="entry name" value="Beta-barrel_TonB_sf"/>
</dbReference>
<dbReference type="RefSeq" id="WP_077669386.1">
    <property type="nucleotide sequence ID" value="NZ_MUFR01000014.1"/>
</dbReference>
<keyword evidence="3 10" id="KW-1134">Transmembrane beta strand</keyword>
<dbReference type="NCBIfam" id="NF010010">
    <property type="entry name" value="PRK13483.1"/>
    <property type="match status" value="1"/>
</dbReference>
<evidence type="ECO:0000256" key="4">
    <source>
        <dbReference type="ARBA" id="ARBA00022692"/>
    </source>
</evidence>
<dbReference type="EMBL" id="MUFR01000014">
    <property type="protein sequence ID" value="OOF34248.1"/>
    <property type="molecule type" value="Genomic_DNA"/>
</dbReference>
<evidence type="ECO:0000256" key="2">
    <source>
        <dbReference type="ARBA" id="ARBA00022448"/>
    </source>
</evidence>
<feature type="domain" description="TonB-dependent receptor-like beta-barrel" evidence="15">
    <location>
        <begin position="206"/>
        <end position="637"/>
    </location>
</feature>
<dbReference type="PANTHER" id="PTHR30069">
    <property type="entry name" value="TONB-DEPENDENT OUTER MEMBRANE RECEPTOR"/>
    <property type="match status" value="1"/>
</dbReference>
<evidence type="ECO:0000256" key="5">
    <source>
        <dbReference type="ARBA" id="ARBA00022729"/>
    </source>
</evidence>
<dbReference type="Pfam" id="PF00593">
    <property type="entry name" value="TonB_dep_Rec_b-barrel"/>
    <property type="match status" value="1"/>
</dbReference>
<keyword evidence="9 10" id="KW-0998">Cell outer membrane</keyword>
<evidence type="ECO:0000256" key="1">
    <source>
        <dbReference type="ARBA" id="ARBA00004571"/>
    </source>
</evidence>
<evidence type="ECO:0000256" key="6">
    <source>
        <dbReference type="ARBA" id="ARBA00023065"/>
    </source>
</evidence>
<feature type="chain" id="PRO_5046050825" evidence="14">
    <location>
        <begin position="25"/>
        <end position="664"/>
    </location>
</feature>
<evidence type="ECO:0000256" key="7">
    <source>
        <dbReference type="ARBA" id="ARBA00023077"/>
    </source>
</evidence>
<evidence type="ECO:0000256" key="11">
    <source>
        <dbReference type="PROSITE-ProRule" id="PRU10144"/>
    </source>
</evidence>
<comment type="similarity">
    <text evidence="10 12">Belongs to the TonB-dependent receptor family.</text>
</comment>
<evidence type="ECO:0000259" key="15">
    <source>
        <dbReference type="Pfam" id="PF00593"/>
    </source>
</evidence>
<protein>
    <submittedName>
        <fullName evidence="17">Ligand-gated channel protein</fullName>
    </submittedName>
</protein>